<name>A0ABT3A3Z9_9ALTE</name>
<proteinExistence type="predicted"/>
<evidence type="ECO:0000313" key="2">
    <source>
        <dbReference type="Proteomes" id="UP001652504"/>
    </source>
</evidence>
<comment type="caution">
    <text evidence="1">The sequence shown here is derived from an EMBL/GenBank/DDBJ whole genome shotgun (WGS) entry which is preliminary data.</text>
</comment>
<protein>
    <submittedName>
        <fullName evidence="1">Uncharacterized protein</fullName>
    </submittedName>
</protein>
<organism evidence="1 2">
    <name type="scientific">Fluctibacter corallii</name>
    <dbReference type="NCBI Taxonomy" id="2984329"/>
    <lineage>
        <taxon>Bacteria</taxon>
        <taxon>Pseudomonadati</taxon>
        <taxon>Pseudomonadota</taxon>
        <taxon>Gammaproteobacteria</taxon>
        <taxon>Alteromonadales</taxon>
        <taxon>Alteromonadaceae</taxon>
        <taxon>Fluctibacter</taxon>
    </lineage>
</organism>
<accession>A0ABT3A3Z9</accession>
<sequence length="152" mass="17161">MSLKVVIYLEENSLEDTQKNQLEAEFSRLYAEHFGKAISIKTVWMLIPRGQAYVARESSSVPTVAAPVPDGTTNTLRQQFLHDMLAIWVKHANVERHKVVISATDVSLLDTFMKASVNRTSGVGKIRYIARVLLRVLRAKFKTGRFENSVNV</sequence>
<dbReference type="Proteomes" id="UP001652504">
    <property type="component" value="Unassembled WGS sequence"/>
</dbReference>
<reference evidence="1 2" key="1">
    <citation type="submission" date="2022-10" db="EMBL/GenBank/DDBJ databases">
        <title>Aestuariibacter sp. AA17 isolated from Montipora capitata coral fragment.</title>
        <authorList>
            <person name="Emsley S.A."/>
            <person name="Pfannmuller K.M."/>
            <person name="Loughran R.M."/>
            <person name="Shlafstein M."/>
            <person name="Papke E."/>
            <person name="Saw J.H."/>
            <person name="Ushijima B."/>
            <person name="Videau P."/>
        </authorList>
    </citation>
    <scope>NUCLEOTIDE SEQUENCE [LARGE SCALE GENOMIC DNA]</scope>
    <source>
        <strain evidence="1 2">AA17</strain>
    </source>
</reference>
<dbReference type="InterPro" id="IPR014347">
    <property type="entry name" value="Tautomerase/MIF_sf"/>
</dbReference>
<evidence type="ECO:0000313" key="1">
    <source>
        <dbReference type="EMBL" id="MCV2883413.1"/>
    </source>
</evidence>
<gene>
    <name evidence="1" type="ORF">OE749_01710</name>
</gene>
<keyword evidence="2" id="KW-1185">Reference proteome</keyword>
<dbReference type="EMBL" id="JAOWKX010000001">
    <property type="protein sequence ID" value="MCV2883413.1"/>
    <property type="molecule type" value="Genomic_DNA"/>
</dbReference>
<dbReference type="RefSeq" id="WP_263710613.1">
    <property type="nucleotide sequence ID" value="NZ_JAOWKX010000001.1"/>
</dbReference>
<dbReference type="Gene3D" id="3.30.429.10">
    <property type="entry name" value="Macrophage Migration Inhibitory Factor"/>
    <property type="match status" value="1"/>
</dbReference>